<dbReference type="InterPro" id="IPR005016">
    <property type="entry name" value="TDE1/TMS"/>
</dbReference>
<organism evidence="8 9">
    <name type="scientific">Brassica carinata</name>
    <name type="common">Ethiopian mustard</name>
    <name type="synonym">Abyssinian cabbage</name>
    <dbReference type="NCBI Taxonomy" id="52824"/>
    <lineage>
        <taxon>Eukaryota</taxon>
        <taxon>Viridiplantae</taxon>
        <taxon>Streptophyta</taxon>
        <taxon>Embryophyta</taxon>
        <taxon>Tracheophyta</taxon>
        <taxon>Spermatophyta</taxon>
        <taxon>Magnoliopsida</taxon>
        <taxon>eudicotyledons</taxon>
        <taxon>Gunneridae</taxon>
        <taxon>Pentapetalae</taxon>
        <taxon>rosids</taxon>
        <taxon>malvids</taxon>
        <taxon>Brassicales</taxon>
        <taxon>Brassicaceae</taxon>
        <taxon>Brassiceae</taxon>
        <taxon>Brassica</taxon>
    </lineage>
</organism>
<dbReference type="Proteomes" id="UP000886595">
    <property type="component" value="Unassembled WGS sequence"/>
</dbReference>
<evidence type="ECO:0000256" key="3">
    <source>
        <dbReference type="ARBA" id="ARBA00022692"/>
    </source>
</evidence>
<keyword evidence="9" id="KW-1185">Reference proteome</keyword>
<dbReference type="PANTHER" id="PTHR10383">
    <property type="entry name" value="SERINE INCORPORATOR"/>
    <property type="match status" value="1"/>
</dbReference>
<feature type="compositionally biased region" description="Basic and acidic residues" evidence="6">
    <location>
        <begin position="654"/>
        <end position="664"/>
    </location>
</feature>
<dbReference type="EMBL" id="JAAMPC010000010">
    <property type="protein sequence ID" value="KAG2285718.1"/>
    <property type="molecule type" value="Genomic_DNA"/>
</dbReference>
<evidence type="ECO:0000256" key="1">
    <source>
        <dbReference type="ARBA" id="ARBA00004141"/>
    </source>
</evidence>
<dbReference type="PANTHER" id="PTHR10383:SF23">
    <property type="entry name" value="SERINC-DOMAIN CONTAINING SERINE AND SPHINGOLIPID BIOSYNTHESIS PROTEIN"/>
    <property type="match status" value="1"/>
</dbReference>
<protein>
    <submittedName>
        <fullName evidence="8">Uncharacterized protein</fullName>
    </submittedName>
</protein>
<dbReference type="Pfam" id="PF03348">
    <property type="entry name" value="Serinc"/>
    <property type="match status" value="1"/>
</dbReference>
<keyword evidence="4 7" id="KW-1133">Transmembrane helix</keyword>
<comment type="subcellular location">
    <subcellularLocation>
        <location evidence="1">Membrane</location>
        <topology evidence="1">Multi-pass membrane protein</topology>
    </subcellularLocation>
</comment>
<dbReference type="GO" id="GO:0016020">
    <property type="term" value="C:membrane"/>
    <property type="evidence" value="ECO:0007669"/>
    <property type="project" value="UniProtKB-SubCell"/>
</dbReference>
<sequence length="664" mass="72815">MVFYIGSVCGIVVMYYFYVASTACALNIFFISLTVLLLIVMMVMSLHSKVKSSLMSSGIMASYIVFLCWSAIRSEPSHTKCNAHTQNGHTDWITVLSFLIAIGAIVMATFSTGIDSESFSFRKDEAKEEDDIPYSYGFFHLVFSLGAMYFAMLFISWNLEHSARKNDTRRWSIDVGWTSTWVKIVNEWFAAGIYLWKLIAPIVRQPRVHEQPQPTTTEDMGRMLRMWRGEWRKNDSQYWHFVPVQTDFGLSLYMDEGESFATVEGIVRTHYGVSETTPMVITYGLPDWMVVPSGHSPPLTIGSTTELVDLMAGRPWMVEFTLLVTLGAKSVAQYHFNRRSPFYIGSSSFVVDQTQDANAKVSSERLVFGKRMATSEKVMTEIFGEEEMVVFYRVAMEMEFAEKEKTRQMDEQAQPGPWLICLDEDSDMEDASKGVGRMDSTMGGLKRGQGTLDKGKGIIQESVGQTKAPAVLWDVGIDVMTFPEFCNRERAATMEASRNAFWEGVLREETKSTDETESTEDLPECDGGGAVGLGFKKGGAVVKEGVVVVTGDDGSSSTSDTAVICTQVGPKATSVRMEVGGVVETAVGVGSVSVDPLEDKGGRNAAKIPPIGDNLSAGSQGLPPPALMLTLACGEGEEKVGKKSTKTTEGSTHASDKEGGSGNA</sequence>
<dbReference type="AlphaFoldDB" id="A0A8X7RDE5"/>
<feature type="transmembrane region" description="Helical" evidence="7">
    <location>
        <begin position="53"/>
        <end position="72"/>
    </location>
</feature>
<name>A0A8X7RDE5_BRACI</name>
<proteinExistence type="inferred from homology"/>
<evidence type="ECO:0000256" key="2">
    <source>
        <dbReference type="ARBA" id="ARBA00006665"/>
    </source>
</evidence>
<evidence type="ECO:0000313" key="8">
    <source>
        <dbReference type="EMBL" id="KAG2285718.1"/>
    </source>
</evidence>
<evidence type="ECO:0000256" key="6">
    <source>
        <dbReference type="SAM" id="MobiDB-lite"/>
    </source>
</evidence>
<comment type="caution">
    <text evidence="8">The sequence shown here is derived from an EMBL/GenBank/DDBJ whole genome shotgun (WGS) entry which is preliminary data.</text>
</comment>
<evidence type="ECO:0000256" key="7">
    <source>
        <dbReference type="SAM" id="Phobius"/>
    </source>
</evidence>
<reference evidence="8 9" key="1">
    <citation type="submission" date="2020-02" db="EMBL/GenBank/DDBJ databases">
        <authorList>
            <person name="Ma Q."/>
            <person name="Huang Y."/>
            <person name="Song X."/>
            <person name="Pei D."/>
        </authorList>
    </citation>
    <scope>NUCLEOTIDE SEQUENCE [LARGE SCALE GENOMIC DNA]</scope>
    <source>
        <strain evidence="8">Sxm20200214</strain>
        <tissue evidence="8">Leaf</tissue>
    </source>
</reference>
<evidence type="ECO:0000313" key="9">
    <source>
        <dbReference type="Proteomes" id="UP000886595"/>
    </source>
</evidence>
<evidence type="ECO:0000256" key="4">
    <source>
        <dbReference type="ARBA" id="ARBA00022989"/>
    </source>
</evidence>
<feature type="transmembrane region" description="Helical" evidence="7">
    <location>
        <begin position="15"/>
        <end position="41"/>
    </location>
</feature>
<dbReference type="OrthoDB" id="5963193at2759"/>
<keyword evidence="5 7" id="KW-0472">Membrane</keyword>
<feature type="transmembrane region" description="Helical" evidence="7">
    <location>
        <begin position="134"/>
        <end position="157"/>
    </location>
</feature>
<accession>A0A8X7RDE5</accession>
<keyword evidence="3 7" id="KW-0812">Transmembrane</keyword>
<feature type="transmembrane region" description="Helical" evidence="7">
    <location>
        <begin position="92"/>
        <end position="114"/>
    </location>
</feature>
<feature type="region of interest" description="Disordered" evidence="6">
    <location>
        <begin position="637"/>
        <end position="664"/>
    </location>
</feature>
<evidence type="ECO:0000256" key="5">
    <source>
        <dbReference type="ARBA" id="ARBA00023136"/>
    </source>
</evidence>
<feature type="region of interest" description="Disordered" evidence="6">
    <location>
        <begin position="430"/>
        <end position="449"/>
    </location>
</feature>
<comment type="similarity">
    <text evidence="2">Belongs to the TDE1 family.</text>
</comment>
<gene>
    <name evidence="8" type="ORF">Bca52824_045322</name>
</gene>